<evidence type="ECO:0000313" key="8">
    <source>
        <dbReference type="EMBL" id="SFO12888.1"/>
    </source>
</evidence>
<dbReference type="GO" id="GO:0051301">
    <property type="term" value="P:cell division"/>
    <property type="evidence" value="ECO:0007669"/>
    <property type="project" value="UniProtKB-UniRule"/>
</dbReference>
<dbReference type="AlphaFoldDB" id="A0A1I5EN35"/>
<dbReference type="InterPro" id="IPR014167">
    <property type="entry name" value="Tol-Pal_TolB"/>
</dbReference>
<comment type="subcellular location">
    <subcellularLocation>
        <location evidence="1 5">Periplasm</location>
    </subcellularLocation>
</comment>
<evidence type="ECO:0000256" key="6">
    <source>
        <dbReference type="SAM" id="MobiDB-lite"/>
    </source>
</evidence>
<reference evidence="9" key="1">
    <citation type="submission" date="2016-10" db="EMBL/GenBank/DDBJ databases">
        <authorList>
            <person name="Varghese N."/>
        </authorList>
    </citation>
    <scope>NUCLEOTIDE SEQUENCE [LARGE SCALE GENOMIC DNA]</scope>
    <source>
        <strain evidence="9">Nsp8</strain>
    </source>
</reference>
<evidence type="ECO:0000256" key="2">
    <source>
        <dbReference type="ARBA" id="ARBA00009820"/>
    </source>
</evidence>
<dbReference type="Gene3D" id="3.40.50.10070">
    <property type="entry name" value="TolB, N-terminal domain"/>
    <property type="match status" value="1"/>
</dbReference>
<gene>
    <name evidence="5" type="primary">tolB</name>
    <name evidence="8" type="ORF">SAMN05216386_2701</name>
</gene>
<keyword evidence="9" id="KW-1185">Reference proteome</keyword>
<dbReference type="Proteomes" id="UP000183107">
    <property type="component" value="Unassembled WGS sequence"/>
</dbReference>
<dbReference type="NCBIfam" id="TIGR02800">
    <property type="entry name" value="propeller_TolB"/>
    <property type="match status" value="1"/>
</dbReference>
<dbReference type="PANTHER" id="PTHR36842:SF1">
    <property type="entry name" value="PROTEIN TOLB"/>
    <property type="match status" value="1"/>
</dbReference>
<dbReference type="EMBL" id="FOVJ01000008">
    <property type="protein sequence ID" value="SFO12888.1"/>
    <property type="molecule type" value="Genomic_DNA"/>
</dbReference>
<evidence type="ECO:0000313" key="9">
    <source>
        <dbReference type="Proteomes" id="UP000183107"/>
    </source>
</evidence>
<comment type="similarity">
    <text evidence="2 5">Belongs to the TolB family.</text>
</comment>
<dbReference type="STRING" id="1266925.GCA_000619905_01726"/>
<evidence type="ECO:0000256" key="5">
    <source>
        <dbReference type="HAMAP-Rule" id="MF_00671"/>
    </source>
</evidence>
<dbReference type="SUPFAM" id="SSF69304">
    <property type="entry name" value="Tricorn protease N-terminal domain"/>
    <property type="match status" value="1"/>
</dbReference>
<keyword evidence="5" id="KW-0131">Cell cycle</keyword>
<sequence>MTGIIYCFANSLKVTPMLPVHIRLRKFCPYAAVLLLWLASAPLHAALNIEIFGGGATQIPIAIVPFAAEERLAQGITPVVSSDLQRSGLFRLVDPGGLRPHEPVEVVYPDWANRGAGAVVIGSTTAIPGGQVAIRVRLLDVARQTELAVYTETVPATQLRAAAHRIADIIYEKLTGDVGVFSTRIAYVIKQGKKYSLQVADADGFNAQPVIEYTEPIISPAWSPDGKQLAYVSFENKKPVVYVQTLATRARKAVANFRGSNSAPAWSPDGKKLAVTLSLMGGSQIFLVNVDGSGLQRLSQSSGIDTEPNFSPDGQSIIFTSDRGGSPQIYRMPVSGRASGTAERLTFEGSYNVSPDFSRDGKSFTFIHRNGDRFNVAIQNLATRQVQLLTDSQFDESPSFAPNGKIILYATEVRGRGILSAVSSDGKTRQQLSTQAGDIREPAWGPLSR</sequence>
<evidence type="ECO:0000256" key="4">
    <source>
        <dbReference type="ARBA" id="ARBA00022764"/>
    </source>
</evidence>
<organism evidence="8 9">
    <name type="scientific">Nitrosospira briensis</name>
    <dbReference type="NCBI Taxonomy" id="35799"/>
    <lineage>
        <taxon>Bacteria</taxon>
        <taxon>Pseudomonadati</taxon>
        <taxon>Pseudomonadota</taxon>
        <taxon>Betaproteobacteria</taxon>
        <taxon>Nitrosomonadales</taxon>
        <taxon>Nitrosomonadaceae</taxon>
        <taxon>Nitrosospira</taxon>
    </lineage>
</organism>
<comment type="function">
    <text evidence="5">Part of the Tol-Pal system, which plays a role in outer membrane invagination during cell division and is important for maintaining outer membrane integrity.</text>
</comment>
<dbReference type="PANTHER" id="PTHR36842">
    <property type="entry name" value="PROTEIN TOLB HOMOLOG"/>
    <property type="match status" value="1"/>
</dbReference>
<dbReference type="GO" id="GO:0017038">
    <property type="term" value="P:protein import"/>
    <property type="evidence" value="ECO:0007669"/>
    <property type="project" value="InterPro"/>
</dbReference>
<protein>
    <recommendedName>
        <fullName evidence="5">Tol-Pal system protein TolB</fullName>
    </recommendedName>
</protein>
<evidence type="ECO:0000256" key="1">
    <source>
        <dbReference type="ARBA" id="ARBA00004418"/>
    </source>
</evidence>
<name>A0A1I5EN35_9PROT</name>
<dbReference type="Pfam" id="PF07676">
    <property type="entry name" value="PD40"/>
    <property type="match status" value="5"/>
</dbReference>
<dbReference type="InterPro" id="IPR007195">
    <property type="entry name" value="TolB_N"/>
</dbReference>
<dbReference type="Gene3D" id="2.120.10.30">
    <property type="entry name" value="TolB, C-terminal domain"/>
    <property type="match status" value="1"/>
</dbReference>
<keyword evidence="4 5" id="KW-0574">Periplasm</keyword>
<evidence type="ECO:0000259" key="7">
    <source>
        <dbReference type="Pfam" id="PF04052"/>
    </source>
</evidence>
<dbReference type="GO" id="GO:0042597">
    <property type="term" value="C:periplasmic space"/>
    <property type="evidence" value="ECO:0007669"/>
    <property type="project" value="UniProtKB-SubCell"/>
</dbReference>
<accession>A0A1I5EN35</accession>
<dbReference type="InterPro" id="IPR011659">
    <property type="entry name" value="WD40"/>
</dbReference>
<dbReference type="InterPro" id="IPR011042">
    <property type="entry name" value="6-blade_b-propeller_TolB-like"/>
</dbReference>
<proteinExistence type="inferred from homology"/>
<feature type="region of interest" description="Disordered" evidence="6">
    <location>
        <begin position="422"/>
        <end position="449"/>
    </location>
</feature>
<feature type="domain" description="TolB N-terminal" evidence="7">
    <location>
        <begin position="47"/>
        <end position="147"/>
    </location>
</feature>
<dbReference type="HAMAP" id="MF_00671">
    <property type="entry name" value="TolB"/>
    <property type="match status" value="1"/>
</dbReference>
<dbReference type="Pfam" id="PF04052">
    <property type="entry name" value="TolB_N"/>
    <property type="match status" value="1"/>
</dbReference>
<keyword evidence="5" id="KW-0132">Cell division</keyword>
<feature type="compositionally biased region" description="Polar residues" evidence="6">
    <location>
        <begin position="422"/>
        <end position="436"/>
    </location>
</feature>
<dbReference type="SUPFAM" id="SSF52964">
    <property type="entry name" value="TolB, N-terminal domain"/>
    <property type="match status" value="1"/>
</dbReference>
<keyword evidence="3 5" id="KW-0732">Signal</keyword>
<comment type="subunit">
    <text evidence="5">The Tol-Pal system is composed of five core proteins: the inner membrane proteins TolA, TolQ and TolR, the periplasmic protein TolB and the outer membrane protein Pal. They form a network linking the inner and outer membranes and the peptidoglycan layer.</text>
</comment>
<evidence type="ECO:0000256" key="3">
    <source>
        <dbReference type="ARBA" id="ARBA00022729"/>
    </source>
</evidence>